<name>A0A4Q1K3C3_9FLAO</name>
<dbReference type="Pfam" id="PF07920">
    <property type="entry name" value="DUF1684"/>
    <property type="match status" value="1"/>
</dbReference>
<comment type="caution">
    <text evidence="2">The sequence shown here is derived from an EMBL/GenBank/DDBJ whole genome shotgun (WGS) entry which is preliminary data.</text>
</comment>
<dbReference type="PANTHER" id="PTHR41913:SF1">
    <property type="entry name" value="DUF1684 DOMAIN-CONTAINING PROTEIN"/>
    <property type="match status" value="1"/>
</dbReference>
<dbReference type="AlphaFoldDB" id="A0A4Q1K3C3"/>
<sequence>MKNFLFVIVCLFVLCVSAQEKKLLTSKEYQDNLNKEFADSISSPLEKEDLKHFEKLDFYPISDKFIVEATFVKIKKGKVFEMRTTTSRKPKYKVYGLLRFQIDGKDFELFVYQSQDLMKKKEYEDYLFLPFTDYTNGVESYGAGRYIDFTIPKTSKVIIDFNKAYNPYCAYNKKYSCPIVPEENDLKIEIKAGVKKYHD</sequence>
<accession>A0A4Q1K3C3</accession>
<feature type="chain" id="PRO_5020366960" evidence="1">
    <location>
        <begin position="19"/>
        <end position="199"/>
    </location>
</feature>
<dbReference type="InterPro" id="IPR012467">
    <property type="entry name" value="DUF1684"/>
</dbReference>
<dbReference type="OrthoDB" id="5493262at2"/>
<reference evidence="3" key="1">
    <citation type="submission" date="2019-01" db="EMBL/GenBank/DDBJ databases">
        <title>Cytophagaceae bacterium strain CAR-16.</title>
        <authorList>
            <person name="Chen W.-M."/>
        </authorList>
    </citation>
    <scope>NUCLEOTIDE SEQUENCE [LARGE SCALE GENOMIC DNA]</scope>
    <source>
        <strain evidence="3">LLJ-11</strain>
    </source>
</reference>
<organism evidence="2 3">
    <name type="scientific">Flavobacterium amnicola</name>
    <dbReference type="NCBI Taxonomy" id="2506422"/>
    <lineage>
        <taxon>Bacteria</taxon>
        <taxon>Pseudomonadati</taxon>
        <taxon>Bacteroidota</taxon>
        <taxon>Flavobacteriia</taxon>
        <taxon>Flavobacteriales</taxon>
        <taxon>Flavobacteriaceae</taxon>
        <taxon>Flavobacterium</taxon>
    </lineage>
</organism>
<evidence type="ECO:0000313" key="2">
    <source>
        <dbReference type="EMBL" id="RXR19324.1"/>
    </source>
</evidence>
<protein>
    <submittedName>
        <fullName evidence="2">DUF1684 domain-containing protein</fullName>
    </submittedName>
</protein>
<dbReference type="RefSeq" id="WP_129435782.1">
    <property type="nucleotide sequence ID" value="NZ_SBKO01000002.1"/>
</dbReference>
<dbReference type="Proteomes" id="UP000290283">
    <property type="component" value="Unassembled WGS sequence"/>
</dbReference>
<evidence type="ECO:0000313" key="3">
    <source>
        <dbReference type="Proteomes" id="UP000290283"/>
    </source>
</evidence>
<dbReference type="PANTHER" id="PTHR41913">
    <property type="entry name" value="DUF1684 DOMAIN-CONTAINING PROTEIN"/>
    <property type="match status" value="1"/>
</dbReference>
<keyword evidence="3" id="KW-1185">Reference proteome</keyword>
<gene>
    <name evidence="2" type="ORF">EQG63_07730</name>
</gene>
<dbReference type="EMBL" id="SBKO01000002">
    <property type="protein sequence ID" value="RXR19324.1"/>
    <property type="molecule type" value="Genomic_DNA"/>
</dbReference>
<evidence type="ECO:0000256" key="1">
    <source>
        <dbReference type="SAM" id="SignalP"/>
    </source>
</evidence>
<proteinExistence type="predicted"/>
<feature type="signal peptide" evidence="1">
    <location>
        <begin position="1"/>
        <end position="18"/>
    </location>
</feature>
<keyword evidence="1" id="KW-0732">Signal</keyword>